<name>A0A061SDT1_9CHLO</name>
<organism evidence="1">
    <name type="scientific">Tetraselmis sp. GSL018</name>
    <dbReference type="NCBI Taxonomy" id="582737"/>
    <lineage>
        <taxon>Eukaryota</taxon>
        <taxon>Viridiplantae</taxon>
        <taxon>Chlorophyta</taxon>
        <taxon>core chlorophytes</taxon>
        <taxon>Chlorodendrophyceae</taxon>
        <taxon>Chlorodendrales</taxon>
        <taxon>Chlorodendraceae</taxon>
        <taxon>Tetraselmis</taxon>
    </lineage>
</organism>
<dbReference type="EMBL" id="GBEZ01004293">
    <property type="protein sequence ID" value="JAC80911.1"/>
    <property type="molecule type" value="Transcribed_RNA"/>
</dbReference>
<evidence type="ECO:0000313" key="1">
    <source>
        <dbReference type="EMBL" id="JAC80911.1"/>
    </source>
</evidence>
<reference evidence="1" key="1">
    <citation type="submission" date="2014-05" db="EMBL/GenBank/DDBJ databases">
        <title>The transcriptome of the halophilic microalga Tetraselmis sp. GSL018 isolated from the Great Salt Lake, Utah.</title>
        <authorList>
            <person name="Jinkerson R.E."/>
            <person name="D'Adamo S."/>
            <person name="Posewitz M.C."/>
        </authorList>
    </citation>
    <scope>NUCLEOTIDE SEQUENCE</scope>
    <source>
        <strain evidence="1">GSL018</strain>
    </source>
</reference>
<proteinExistence type="predicted"/>
<sequence length="43" mass="4481">ISKLKEALRLFSPSLLGSMHGRLSAPQAHVATANSTAQSSGYP</sequence>
<accession>A0A061SDT1</accession>
<dbReference type="AlphaFoldDB" id="A0A061SDT1"/>
<gene>
    <name evidence="1" type="ORF">TSPGSL018_9115</name>
</gene>
<protein>
    <submittedName>
        <fullName evidence="1">Uncharacterized protein</fullName>
    </submittedName>
</protein>
<feature type="non-terminal residue" evidence="1">
    <location>
        <position position="1"/>
    </location>
</feature>